<organism evidence="1 2">
    <name type="scientific">Trifolium medium</name>
    <dbReference type="NCBI Taxonomy" id="97028"/>
    <lineage>
        <taxon>Eukaryota</taxon>
        <taxon>Viridiplantae</taxon>
        <taxon>Streptophyta</taxon>
        <taxon>Embryophyta</taxon>
        <taxon>Tracheophyta</taxon>
        <taxon>Spermatophyta</taxon>
        <taxon>Magnoliopsida</taxon>
        <taxon>eudicotyledons</taxon>
        <taxon>Gunneridae</taxon>
        <taxon>Pentapetalae</taxon>
        <taxon>rosids</taxon>
        <taxon>fabids</taxon>
        <taxon>Fabales</taxon>
        <taxon>Fabaceae</taxon>
        <taxon>Papilionoideae</taxon>
        <taxon>50 kb inversion clade</taxon>
        <taxon>NPAAA clade</taxon>
        <taxon>Hologalegina</taxon>
        <taxon>IRL clade</taxon>
        <taxon>Trifolieae</taxon>
        <taxon>Trifolium</taxon>
    </lineage>
</organism>
<proteinExistence type="predicted"/>
<sequence>RLPSQAADSVATRDKISAQFAEYLDRLLTPEQRGHAGIHPWDATLGYMRWYFRISHLYIMPLPLGDPPRPCEYEAIIEEEVGAKGPLATGLHKIY</sequence>
<protein>
    <recommendedName>
        <fullName evidence="3">Serine/threonine-protein phosphatase 7 long form-like protein</fullName>
    </recommendedName>
</protein>
<evidence type="ECO:0008006" key="3">
    <source>
        <dbReference type="Google" id="ProtNLM"/>
    </source>
</evidence>
<comment type="caution">
    <text evidence="1">The sequence shown here is derived from an EMBL/GenBank/DDBJ whole genome shotgun (WGS) entry which is preliminary data.</text>
</comment>
<keyword evidence="2" id="KW-1185">Reference proteome</keyword>
<reference evidence="1 2" key="1">
    <citation type="journal article" date="2018" name="Front. Plant Sci.">
        <title>Red Clover (Trifolium pratense) and Zigzag Clover (T. medium) - A Picture of Genomic Similarities and Differences.</title>
        <authorList>
            <person name="Dluhosova J."/>
            <person name="Istvanek J."/>
            <person name="Nedelnik J."/>
            <person name="Repkova J."/>
        </authorList>
    </citation>
    <scope>NUCLEOTIDE SEQUENCE [LARGE SCALE GENOMIC DNA]</scope>
    <source>
        <strain evidence="2">cv. 10/8</strain>
        <tissue evidence="1">Leaf</tissue>
    </source>
</reference>
<evidence type="ECO:0000313" key="1">
    <source>
        <dbReference type="EMBL" id="MCI29021.1"/>
    </source>
</evidence>
<dbReference type="AlphaFoldDB" id="A0A392QXE4"/>
<dbReference type="EMBL" id="LXQA010169707">
    <property type="protein sequence ID" value="MCI29021.1"/>
    <property type="molecule type" value="Genomic_DNA"/>
</dbReference>
<evidence type="ECO:0000313" key="2">
    <source>
        <dbReference type="Proteomes" id="UP000265520"/>
    </source>
</evidence>
<name>A0A392QXE4_9FABA</name>
<feature type="non-terminal residue" evidence="1">
    <location>
        <position position="1"/>
    </location>
</feature>
<dbReference type="Proteomes" id="UP000265520">
    <property type="component" value="Unassembled WGS sequence"/>
</dbReference>
<accession>A0A392QXE4</accession>